<keyword evidence="2" id="KW-1185">Reference proteome</keyword>
<evidence type="ECO:0000313" key="2">
    <source>
        <dbReference type="Proteomes" id="UP001234297"/>
    </source>
</evidence>
<evidence type="ECO:0000313" key="1">
    <source>
        <dbReference type="EMBL" id="KAJ8622823.1"/>
    </source>
</evidence>
<sequence length="421" mass="47475">MCNSMGNWPLLRKEMMEQRSGDMLKFDRGGSGTGVGNLLCVGPLDMNLKLRNSTWLQKADILFVDNPVGAGFSYVEDESLFVSSDEEAATDLTTLLKELFNKDKRVQTSPLFIVGESYGGRFAVTIAVSVLKAIQSRELKLRLGGVALGDAWISPEDYVFSWGPLLKDLSRLDDNGLKESDSLAQLIKQQIQKGLYKDATDSWFKLKDVIGARSNSVDLYNFLLDNWSDPYPKKAMRLLEGISMKKYSSYLYSKDVSSGQLSNLMNGVIREKLKIIPKNVSWGGQADMVYSSLSNGFMKSRINEVDELLSNEVNVTIYNGQLDLICATRGTEAWVQKLKWNGLKNFTNLDRTPLYCNNDQRVTKGFRKSYKNLNFYWILGASHFVPVEQPCIALQMIGEITHSPVPTFRQKKNLKGHNFKM</sequence>
<organism evidence="1 2">
    <name type="scientific">Persea americana</name>
    <name type="common">Avocado</name>
    <dbReference type="NCBI Taxonomy" id="3435"/>
    <lineage>
        <taxon>Eukaryota</taxon>
        <taxon>Viridiplantae</taxon>
        <taxon>Streptophyta</taxon>
        <taxon>Embryophyta</taxon>
        <taxon>Tracheophyta</taxon>
        <taxon>Spermatophyta</taxon>
        <taxon>Magnoliopsida</taxon>
        <taxon>Magnoliidae</taxon>
        <taxon>Laurales</taxon>
        <taxon>Lauraceae</taxon>
        <taxon>Persea</taxon>
    </lineage>
</organism>
<protein>
    <submittedName>
        <fullName evidence="1">Uncharacterized protein</fullName>
    </submittedName>
</protein>
<gene>
    <name evidence="1" type="ORF">MRB53_031352</name>
</gene>
<reference evidence="1 2" key="1">
    <citation type="journal article" date="2022" name="Hortic Res">
        <title>A haplotype resolved chromosomal level avocado genome allows analysis of novel avocado genes.</title>
        <authorList>
            <person name="Nath O."/>
            <person name="Fletcher S.J."/>
            <person name="Hayward A."/>
            <person name="Shaw L.M."/>
            <person name="Masouleh A.K."/>
            <person name="Furtado A."/>
            <person name="Henry R.J."/>
            <person name="Mitter N."/>
        </authorList>
    </citation>
    <scope>NUCLEOTIDE SEQUENCE [LARGE SCALE GENOMIC DNA]</scope>
    <source>
        <strain evidence="2">cv. Hass</strain>
    </source>
</reference>
<accession>A0ACC2KNT8</accession>
<proteinExistence type="predicted"/>
<comment type="caution">
    <text evidence="1">The sequence shown here is derived from an EMBL/GenBank/DDBJ whole genome shotgun (WGS) entry which is preliminary data.</text>
</comment>
<name>A0ACC2KNT8_PERAE</name>
<dbReference type="Proteomes" id="UP001234297">
    <property type="component" value="Chromosome 10"/>
</dbReference>
<dbReference type="EMBL" id="CM056818">
    <property type="protein sequence ID" value="KAJ8622823.1"/>
    <property type="molecule type" value="Genomic_DNA"/>
</dbReference>